<dbReference type="VEuPathDB" id="ToxoDB:TGDOM2_293200"/>
<gene>
    <name evidence="2" type="ORF">TGDOM2_293200</name>
</gene>
<comment type="caution">
    <text evidence="2">The sequence shown here is derived from an EMBL/GenBank/DDBJ whole genome shotgun (WGS) entry which is preliminary data.</text>
</comment>
<keyword evidence="1" id="KW-0472">Membrane</keyword>
<feature type="transmembrane region" description="Helical" evidence="1">
    <location>
        <begin position="46"/>
        <end position="65"/>
    </location>
</feature>
<reference evidence="2 3" key="1">
    <citation type="submission" date="2014-02" db="EMBL/GenBank/DDBJ databases">
        <authorList>
            <person name="Sibley D."/>
            <person name="Venepally P."/>
            <person name="Karamycheva S."/>
            <person name="Hadjithomas M."/>
            <person name="Khan A."/>
            <person name="Brunk B."/>
            <person name="Roos D."/>
            <person name="Caler E."/>
            <person name="Lorenzi H."/>
        </authorList>
    </citation>
    <scope>NUCLEOTIDE SEQUENCE [LARGE SCALE GENOMIC DNA]</scope>
    <source>
        <strain evidence="2 3">GAB2-2007-GAL-DOM2</strain>
    </source>
</reference>
<organism evidence="2 3">
    <name type="scientific">Toxoplasma gondii GAB2-2007-GAL-DOM2</name>
    <dbReference type="NCBI Taxonomy" id="1130820"/>
    <lineage>
        <taxon>Eukaryota</taxon>
        <taxon>Sar</taxon>
        <taxon>Alveolata</taxon>
        <taxon>Apicomplexa</taxon>
        <taxon>Conoidasida</taxon>
        <taxon>Coccidia</taxon>
        <taxon>Eucoccidiorida</taxon>
        <taxon>Eimeriorina</taxon>
        <taxon>Sarcocystidae</taxon>
        <taxon>Toxoplasma</taxon>
    </lineage>
</organism>
<evidence type="ECO:0000313" key="3">
    <source>
        <dbReference type="Proteomes" id="UP000028837"/>
    </source>
</evidence>
<accession>A0A086JI52</accession>
<protein>
    <submittedName>
        <fullName evidence="2">Membrane magnesium transporter</fullName>
    </submittedName>
</protein>
<sequence>MRNFGRALLVAGAVLFVAAAYSVIQARHALRHSGGHLDDFVLPVNVIFAAVAGAALCLVGGLKAAGGFQRIRVPEEIQCWDRLHERFNFRLYSTRAACLAALVQNFVTPPPA</sequence>
<name>A0A086JI52_TOXGO</name>
<keyword evidence="1" id="KW-0812">Transmembrane</keyword>
<dbReference type="EMBL" id="AHZU02001487">
    <property type="protein sequence ID" value="KFG31820.1"/>
    <property type="molecule type" value="Genomic_DNA"/>
</dbReference>
<keyword evidence="1" id="KW-1133">Transmembrane helix</keyword>
<dbReference type="AlphaFoldDB" id="A0A086JI52"/>
<dbReference type="OrthoDB" id="331562at2759"/>
<dbReference type="Proteomes" id="UP000028837">
    <property type="component" value="Unassembled WGS sequence"/>
</dbReference>
<proteinExistence type="predicted"/>
<evidence type="ECO:0000313" key="2">
    <source>
        <dbReference type="EMBL" id="KFG31820.1"/>
    </source>
</evidence>
<evidence type="ECO:0000256" key="1">
    <source>
        <dbReference type="SAM" id="Phobius"/>
    </source>
</evidence>